<evidence type="ECO:0000256" key="1">
    <source>
        <dbReference type="ARBA" id="ARBA00004123"/>
    </source>
</evidence>
<dbReference type="InterPro" id="IPR036864">
    <property type="entry name" value="Zn2-C6_fun-type_DNA-bd_sf"/>
</dbReference>
<dbReference type="GO" id="GO:0000981">
    <property type="term" value="F:DNA-binding transcription factor activity, RNA polymerase II-specific"/>
    <property type="evidence" value="ECO:0007669"/>
    <property type="project" value="InterPro"/>
</dbReference>
<dbReference type="PANTHER" id="PTHR37534">
    <property type="entry name" value="TRANSCRIPTIONAL ACTIVATOR PROTEIN UGA3"/>
    <property type="match status" value="1"/>
</dbReference>
<dbReference type="AlphaFoldDB" id="A0AAV9PJ70"/>
<comment type="subcellular location">
    <subcellularLocation>
        <location evidence="1">Nucleus</location>
    </subcellularLocation>
</comment>
<accession>A0AAV9PJ70</accession>
<keyword evidence="2" id="KW-0539">Nucleus</keyword>
<evidence type="ECO:0000256" key="3">
    <source>
        <dbReference type="SAM" id="MobiDB-lite"/>
    </source>
</evidence>
<dbReference type="GO" id="GO:0005634">
    <property type="term" value="C:nucleus"/>
    <property type="evidence" value="ECO:0007669"/>
    <property type="project" value="UniProtKB-SubCell"/>
</dbReference>
<comment type="caution">
    <text evidence="5">The sequence shown here is derived from an EMBL/GenBank/DDBJ whole genome shotgun (WGS) entry which is preliminary data.</text>
</comment>
<evidence type="ECO:0000256" key="2">
    <source>
        <dbReference type="ARBA" id="ARBA00023242"/>
    </source>
</evidence>
<protein>
    <recommendedName>
        <fullName evidence="4">Zn(2)-C6 fungal-type domain-containing protein</fullName>
    </recommendedName>
</protein>
<dbReference type="EMBL" id="JAVRRT010000003">
    <property type="protein sequence ID" value="KAK5173852.1"/>
    <property type="molecule type" value="Genomic_DNA"/>
</dbReference>
<dbReference type="GO" id="GO:0045944">
    <property type="term" value="P:positive regulation of transcription by RNA polymerase II"/>
    <property type="evidence" value="ECO:0007669"/>
    <property type="project" value="TreeGrafter"/>
</dbReference>
<evidence type="ECO:0000313" key="6">
    <source>
        <dbReference type="Proteomes" id="UP001337655"/>
    </source>
</evidence>
<feature type="compositionally biased region" description="Polar residues" evidence="3">
    <location>
        <begin position="119"/>
        <end position="129"/>
    </location>
</feature>
<dbReference type="Pfam" id="PF00172">
    <property type="entry name" value="Zn_clus"/>
    <property type="match status" value="1"/>
</dbReference>
<proteinExistence type="predicted"/>
<dbReference type="GeneID" id="89923880"/>
<evidence type="ECO:0000313" key="5">
    <source>
        <dbReference type="EMBL" id="KAK5173852.1"/>
    </source>
</evidence>
<feature type="domain" description="Zn(2)-C6 fungal-type" evidence="4">
    <location>
        <begin position="27"/>
        <end position="57"/>
    </location>
</feature>
<dbReference type="PROSITE" id="PS50048">
    <property type="entry name" value="ZN2_CY6_FUNGAL_2"/>
    <property type="match status" value="1"/>
</dbReference>
<gene>
    <name evidence="5" type="ORF">LTR77_002533</name>
</gene>
<name>A0AAV9PJ70_9PEZI</name>
<dbReference type="Proteomes" id="UP001337655">
    <property type="component" value="Unassembled WGS sequence"/>
</dbReference>
<dbReference type="PANTHER" id="PTHR37534:SF43">
    <property type="entry name" value="FINGER DOMAIN PROTEIN, PUTATIVE (AFU_ORTHOLOGUE AFUA_1G01850)-RELATED"/>
    <property type="match status" value="1"/>
</dbReference>
<dbReference type="SMART" id="SM00066">
    <property type="entry name" value="GAL4"/>
    <property type="match status" value="1"/>
</dbReference>
<keyword evidence="6" id="KW-1185">Reference proteome</keyword>
<dbReference type="Gene3D" id="4.10.240.10">
    <property type="entry name" value="Zn(2)-C6 fungal-type DNA-binding domain"/>
    <property type="match status" value="1"/>
</dbReference>
<dbReference type="InterPro" id="IPR001138">
    <property type="entry name" value="Zn2Cys6_DnaBD"/>
</dbReference>
<dbReference type="RefSeq" id="XP_064662547.1">
    <property type="nucleotide sequence ID" value="XM_064799792.1"/>
</dbReference>
<dbReference type="GO" id="GO:0008270">
    <property type="term" value="F:zinc ion binding"/>
    <property type="evidence" value="ECO:0007669"/>
    <property type="project" value="InterPro"/>
</dbReference>
<dbReference type="SUPFAM" id="SSF57701">
    <property type="entry name" value="Zn2/Cys6 DNA-binding domain"/>
    <property type="match status" value="1"/>
</dbReference>
<sequence>MEKTKRQQQSPASEEPVAPKTKRSRNGCNECRRLHRRCDEGKPECQNCKDAGKSCSYNRTLSWGGRPFNKSPFRAALEGGVGEIATGSSFRDSSKSFVYGQVSSSKSTHRSVLAPGLKRTQSVPSAPTKETTRQSTWSTTSGTPSPLAWIPWLSEHHRTLFDHFANATIRIFSDNPAMHLAIRSLTVPMAADTNHGFSLLAAILSLASTHRMNLGIASDQAEIDYWRDMSVGHLRRPGIQEDGMTDNVFAATALMLCIRDAISNGERPLSWRLHLQGASTILRKSSSNLSPVEQEMRRMLTKFAISIQLRSLLPSSSTCSLDRMQQDFVPDACGMSPELILIMKDVRALRLERIALQAIESNSDSSNMGPLWSALKGRCLEVIVSAESIIDVDAARLGGAPVVHALYGHAAALQIYSGVLQLSNNDSGLRSSVNAAMALLRALTERPDAELSVMLLFPVLHIGSLVIETEDKLLVRWLLARIAAEQGRANATLAAAVLEELWSRSLVWDDDTEQMDLADWIVSKGWDLSLW</sequence>
<feature type="region of interest" description="Disordered" evidence="3">
    <location>
        <begin position="1"/>
        <end position="27"/>
    </location>
</feature>
<dbReference type="CDD" id="cd00067">
    <property type="entry name" value="GAL4"/>
    <property type="match status" value="1"/>
</dbReference>
<reference evidence="5 6" key="1">
    <citation type="submission" date="2023-08" db="EMBL/GenBank/DDBJ databases">
        <title>Black Yeasts Isolated from many extreme environments.</title>
        <authorList>
            <person name="Coleine C."/>
            <person name="Stajich J.E."/>
            <person name="Selbmann L."/>
        </authorList>
    </citation>
    <scope>NUCLEOTIDE SEQUENCE [LARGE SCALE GENOMIC DNA]</scope>
    <source>
        <strain evidence="5 6">CCFEE 5935</strain>
    </source>
</reference>
<dbReference type="InterPro" id="IPR021858">
    <property type="entry name" value="Fun_TF"/>
</dbReference>
<organism evidence="5 6">
    <name type="scientific">Saxophila tyrrhenica</name>
    <dbReference type="NCBI Taxonomy" id="1690608"/>
    <lineage>
        <taxon>Eukaryota</taxon>
        <taxon>Fungi</taxon>
        <taxon>Dikarya</taxon>
        <taxon>Ascomycota</taxon>
        <taxon>Pezizomycotina</taxon>
        <taxon>Dothideomycetes</taxon>
        <taxon>Dothideomycetidae</taxon>
        <taxon>Mycosphaerellales</taxon>
        <taxon>Extremaceae</taxon>
        <taxon>Saxophila</taxon>
    </lineage>
</organism>
<evidence type="ECO:0000259" key="4">
    <source>
        <dbReference type="PROSITE" id="PS50048"/>
    </source>
</evidence>
<dbReference type="PROSITE" id="PS00463">
    <property type="entry name" value="ZN2_CY6_FUNGAL_1"/>
    <property type="match status" value="1"/>
</dbReference>
<feature type="region of interest" description="Disordered" evidence="3">
    <location>
        <begin position="109"/>
        <end position="142"/>
    </location>
</feature>
<dbReference type="GO" id="GO:0000976">
    <property type="term" value="F:transcription cis-regulatory region binding"/>
    <property type="evidence" value="ECO:0007669"/>
    <property type="project" value="TreeGrafter"/>
</dbReference>
<dbReference type="Pfam" id="PF11951">
    <property type="entry name" value="Fungal_trans_2"/>
    <property type="match status" value="1"/>
</dbReference>